<dbReference type="AlphaFoldDB" id="A0A8H6NTY2"/>
<keyword evidence="2" id="KW-1185">Reference proteome</keyword>
<dbReference type="Proteomes" id="UP000639643">
    <property type="component" value="Unassembled WGS sequence"/>
</dbReference>
<sequence>MQRKAGLPAPLPTASRVTTQAIPISVPAWGRRTQATKVLKTKTSVVLEADREVVAEAEAEAEAAFQRNWTAKAQARIAELDPAPGPGTWVKSLRFGSTEELK</sequence>
<evidence type="ECO:0000313" key="1">
    <source>
        <dbReference type="EMBL" id="KAF6842521.1"/>
    </source>
</evidence>
<organism evidence="1 2">
    <name type="scientific">Colletotrichum musicola</name>
    <dbReference type="NCBI Taxonomy" id="2175873"/>
    <lineage>
        <taxon>Eukaryota</taxon>
        <taxon>Fungi</taxon>
        <taxon>Dikarya</taxon>
        <taxon>Ascomycota</taxon>
        <taxon>Pezizomycotina</taxon>
        <taxon>Sordariomycetes</taxon>
        <taxon>Hypocreomycetidae</taxon>
        <taxon>Glomerellales</taxon>
        <taxon>Glomerellaceae</taxon>
        <taxon>Colletotrichum</taxon>
        <taxon>Colletotrichum orchidearum species complex</taxon>
    </lineage>
</organism>
<protein>
    <submittedName>
        <fullName evidence="1">Uncharacterized protein</fullName>
    </submittedName>
</protein>
<name>A0A8H6NTY2_9PEZI</name>
<evidence type="ECO:0000313" key="2">
    <source>
        <dbReference type="Proteomes" id="UP000639643"/>
    </source>
</evidence>
<reference evidence="1" key="1">
    <citation type="journal article" date="2020" name="Phytopathology">
        <title>Genome Sequence Resources of Colletotrichum truncatum, C. plurivorum, C. musicola, and C. sojae: Four Species Pathogenic to Soybean (Glycine max).</title>
        <authorList>
            <person name="Rogerio F."/>
            <person name="Boufleur T.R."/>
            <person name="Ciampi-Guillardi M."/>
            <person name="Sukno S.A."/>
            <person name="Thon M.R."/>
            <person name="Massola Junior N.S."/>
            <person name="Baroncelli R."/>
        </authorList>
    </citation>
    <scope>NUCLEOTIDE SEQUENCE</scope>
    <source>
        <strain evidence="1">LFN0074</strain>
    </source>
</reference>
<dbReference type="EMBL" id="WIGM01000068">
    <property type="protein sequence ID" value="KAF6842521.1"/>
    <property type="molecule type" value="Genomic_DNA"/>
</dbReference>
<gene>
    <name evidence="1" type="ORF">CMUS01_02988</name>
</gene>
<accession>A0A8H6NTY2</accession>
<comment type="caution">
    <text evidence="1">The sequence shown here is derived from an EMBL/GenBank/DDBJ whole genome shotgun (WGS) entry which is preliminary data.</text>
</comment>
<proteinExistence type="predicted"/>